<dbReference type="InterPro" id="IPR035973">
    <property type="entry name" value="Cyt_c_oxidase_su3-like_sf"/>
</dbReference>
<dbReference type="Gene3D" id="1.20.120.80">
    <property type="entry name" value="Cytochrome c oxidase, subunit III, four-helix bundle"/>
    <property type="match status" value="1"/>
</dbReference>
<evidence type="ECO:0000256" key="6">
    <source>
        <dbReference type="RuleBase" id="RU003376"/>
    </source>
</evidence>
<dbReference type="InterPro" id="IPR024791">
    <property type="entry name" value="Cyt_c/ubiquinol_Oxase_su3"/>
</dbReference>
<dbReference type="PROSITE" id="PS50253">
    <property type="entry name" value="COX3"/>
    <property type="match status" value="1"/>
</dbReference>
<proteinExistence type="inferred from homology"/>
<dbReference type="PANTHER" id="PTHR11403">
    <property type="entry name" value="CYTOCHROME C OXIDASE SUBUNIT III"/>
    <property type="match status" value="1"/>
</dbReference>
<feature type="transmembrane region" description="Helical" evidence="7">
    <location>
        <begin position="94"/>
        <end position="115"/>
    </location>
</feature>
<comment type="similarity">
    <text evidence="2 6">Belongs to the cytochrome c oxidase subunit 3 family.</text>
</comment>
<keyword evidence="3 6" id="KW-0812">Transmembrane</keyword>
<comment type="caution">
    <text evidence="9">The sequence shown here is derived from an EMBL/GenBank/DDBJ whole genome shotgun (WGS) entry which is preliminary data.</text>
</comment>
<organism evidence="9 10">
    <name type="scientific">Rugamonas fusca</name>
    <dbReference type="NCBI Taxonomy" id="2758568"/>
    <lineage>
        <taxon>Bacteria</taxon>
        <taxon>Pseudomonadati</taxon>
        <taxon>Pseudomonadota</taxon>
        <taxon>Betaproteobacteria</taxon>
        <taxon>Burkholderiales</taxon>
        <taxon>Oxalobacteraceae</taxon>
        <taxon>Telluria group</taxon>
        <taxon>Rugamonas</taxon>
    </lineage>
</organism>
<dbReference type="GO" id="GO:0019646">
    <property type="term" value="P:aerobic electron transport chain"/>
    <property type="evidence" value="ECO:0007669"/>
    <property type="project" value="InterPro"/>
</dbReference>
<reference evidence="9 10" key="1">
    <citation type="submission" date="2020-07" db="EMBL/GenBank/DDBJ databases">
        <title>Novel species isolated from subtropical streams in China.</title>
        <authorList>
            <person name="Lu H."/>
        </authorList>
    </citation>
    <scope>NUCLEOTIDE SEQUENCE [LARGE SCALE GENOMIC DNA]</scope>
    <source>
        <strain evidence="9 10">FT3S</strain>
    </source>
</reference>
<evidence type="ECO:0000256" key="7">
    <source>
        <dbReference type="SAM" id="Phobius"/>
    </source>
</evidence>
<keyword evidence="5 7" id="KW-0472">Membrane</keyword>
<evidence type="ECO:0000256" key="5">
    <source>
        <dbReference type="ARBA" id="ARBA00023136"/>
    </source>
</evidence>
<evidence type="ECO:0000256" key="1">
    <source>
        <dbReference type="ARBA" id="ARBA00004141"/>
    </source>
</evidence>
<dbReference type="InterPro" id="IPR013833">
    <property type="entry name" value="Cyt_c_oxidase_su3_a-hlx"/>
</dbReference>
<name>A0A7W2EDN8_9BURK</name>
<evidence type="ECO:0000313" key="10">
    <source>
        <dbReference type="Proteomes" id="UP000566711"/>
    </source>
</evidence>
<evidence type="ECO:0000256" key="4">
    <source>
        <dbReference type="ARBA" id="ARBA00022989"/>
    </source>
</evidence>
<protein>
    <submittedName>
        <fullName evidence="9">Cytochrome c oxidase subunit 3</fullName>
    </submittedName>
</protein>
<dbReference type="AlphaFoldDB" id="A0A7W2EDN8"/>
<dbReference type="PANTHER" id="PTHR11403:SF10">
    <property type="entry name" value="CYTOCHROME C OXIDASE"/>
    <property type="match status" value="1"/>
</dbReference>
<feature type="transmembrane region" description="Helical" evidence="7">
    <location>
        <begin position="135"/>
        <end position="159"/>
    </location>
</feature>
<comment type="subcellular location">
    <subcellularLocation>
        <location evidence="6">Cell membrane</location>
        <topology evidence="6">Multi-pass membrane protein</topology>
    </subcellularLocation>
    <subcellularLocation>
        <location evidence="1">Membrane</location>
        <topology evidence="1">Multi-pass membrane protein</topology>
    </subcellularLocation>
</comment>
<evidence type="ECO:0000256" key="3">
    <source>
        <dbReference type="ARBA" id="ARBA00022692"/>
    </source>
</evidence>
<dbReference type="Proteomes" id="UP000566711">
    <property type="component" value="Unassembled WGS sequence"/>
</dbReference>
<keyword evidence="10" id="KW-1185">Reference proteome</keyword>
<accession>A0A7W2EDN8</accession>
<gene>
    <name evidence="9" type="ORF">H3H36_01370</name>
</gene>
<keyword evidence="4 7" id="KW-1133">Transmembrane helix</keyword>
<dbReference type="InterPro" id="IPR000298">
    <property type="entry name" value="Cyt_c_oxidase-like_su3"/>
</dbReference>
<feature type="transmembrane region" description="Helical" evidence="7">
    <location>
        <begin position="29"/>
        <end position="49"/>
    </location>
</feature>
<feature type="transmembrane region" description="Helical" evidence="7">
    <location>
        <begin position="61"/>
        <end position="82"/>
    </location>
</feature>
<evidence type="ECO:0000256" key="2">
    <source>
        <dbReference type="ARBA" id="ARBA00010581"/>
    </source>
</evidence>
<evidence type="ECO:0000259" key="8">
    <source>
        <dbReference type="PROSITE" id="PS50253"/>
    </source>
</evidence>
<sequence>MTTLHVLPGQAAWWPGPGPERQAVRRAGLWVLTGVISMLFFLFGAAYVMRMAVADWRPLPVVPWQLWCGSALLLAASMAWQLAWRAASRGRELAATLAVAVACASSVLFLGAQLWAWQAMSGRDLTVAANPANSFFYLITGLHGVHVIGGLVAAGLAAWPLVRGGGVLRASGGIELCARYWHFLLVLWLAMFAMLFLVTPAVVQAVCGIT</sequence>
<dbReference type="GO" id="GO:0004129">
    <property type="term" value="F:cytochrome-c oxidase activity"/>
    <property type="evidence" value="ECO:0007669"/>
    <property type="project" value="InterPro"/>
</dbReference>
<evidence type="ECO:0000313" key="9">
    <source>
        <dbReference type="EMBL" id="MBA5604012.1"/>
    </source>
</evidence>
<dbReference type="RefSeq" id="WP_182213179.1">
    <property type="nucleotide sequence ID" value="NZ_JACEZS010000001.1"/>
</dbReference>
<dbReference type="Pfam" id="PF00510">
    <property type="entry name" value="COX3"/>
    <property type="match status" value="1"/>
</dbReference>
<dbReference type="SUPFAM" id="SSF81452">
    <property type="entry name" value="Cytochrome c oxidase subunit III-like"/>
    <property type="match status" value="1"/>
</dbReference>
<feature type="domain" description="Heme-copper oxidase subunit III family profile" evidence="8">
    <location>
        <begin position="26"/>
        <end position="200"/>
    </location>
</feature>
<dbReference type="EMBL" id="JACEZS010000001">
    <property type="protein sequence ID" value="MBA5604012.1"/>
    <property type="molecule type" value="Genomic_DNA"/>
</dbReference>
<dbReference type="GO" id="GO:0005886">
    <property type="term" value="C:plasma membrane"/>
    <property type="evidence" value="ECO:0007669"/>
    <property type="project" value="UniProtKB-SubCell"/>
</dbReference>
<feature type="transmembrane region" description="Helical" evidence="7">
    <location>
        <begin position="180"/>
        <end position="203"/>
    </location>
</feature>